<evidence type="ECO:0008006" key="3">
    <source>
        <dbReference type="Google" id="ProtNLM"/>
    </source>
</evidence>
<evidence type="ECO:0000313" key="2">
    <source>
        <dbReference type="Proteomes" id="UP001208534"/>
    </source>
</evidence>
<evidence type="ECO:0000313" key="1">
    <source>
        <dbReference type="EMBL" id="MCU4397411.1"/>
    </source>
</evidence>
<accession>A0AAW5RDJ4</accession>
<gene>
    <name evidence="1" type="ORF">KTH64_10705</name>
</gene>
<protein>
    <recommendedName>
        <fullName evidence="3">YbjN domain-containing protein</fullName>
    </recommendedName>
</protein>
<comment type="caution">
    <text evidence="1">The sequence shown here is derived from an EMBL/GenBank/DDBJ whole genome shotgun (WGS) entry which is preliminary data.</text>
</comment>
<reference evidence="1" key="1">
    <citation type="submission" date="2021-06" db="EMBL/GenBank/DDBJ databases">
        <title>Propagation of a rapidly emergent carbapenem-resistant Acinetobacter baumannii lineage by various extra-hospital transmission networks.</title>
        <authorList>
            <person name="Calix J."/>
        </authorList>
    </citation>
    <scope>NUCLEOTIDE SEQUENCE</scope>
    <source>
        <strain evidence="1">WU_MDCI_Aw63</strain>
    </source>
</reference>
<organism evidence="1 2">
    <name type="scientific">Acinetobacter junii</name>
    <dbReference type="NCBI Taxonomy" id="40215"/>
    <lineage>
        <taxon>Bacteria</taxon>
        <taxon>Pseudomonadati</taxon>
        <taxon>Pseudomonadota</taxon>
        <taxon>Gammaproteobacteria</taxon>
        <taxon>Moraxellales</taxon>
        <taxon>Moraxellaceae</taxon>
        <taxon>Acinetobacter</taxon>
    </lineage>
</organism>
<dbReference type="RefSeq" id="WP_151730461.1">
    <property type="nucleotide sequence ID" value="NZ_BKGM01000014.1"/>
</dbReference>
<dbReference type="EMBL" id="JAHPRE010000041">
    <property type="protein sequence ID" value="MCU4397411.1"/>
    <property type="molecule type" value="Genomic_DNA"/>
</dbReference>
<dbReference type="AlphaFoldDB" id="A0AAW5RDJ4"/>
<proteinExistence type="predicted"/>
<sequence length="213" mass="25049">MEELFSFGGLLFVALLVYMHLRSKNPANKLDKDGVMPDYAVNTFGHEINQDDFLWVSDLFKQYFPEGNCSISNYSYSKESTGKNILIVSTSIYFMQYYIRNGESENHELMLNGSDEIMSSVIYIERSMADTYSMYLFRKCELRIENESYTFKGTLIDSVGIKALKSEFARWLRNQKEFADNFKNEIEVEKQKIITKQEQYDSEFYYPSKVFED</sequence>
<dbReference type="Proteomes" id="UP001208534">
    <property type="component" value="Unassembled WGS sequence"/>
</dbReference>
<name>A0AAW5RDJ4_ACIJU</name>